<sequence length="110" mass="13059">MTENIVSKIEELLKTFEEGLEKIVKREKDLAEYSIELKKQLDLIGKEMIKEACELIDESLKENEERKKRYEVVRRDKRGLKTIFGDIEYERTYYKDKEGKGYVGGSGLWF</sequence>
<comment type="caution">
    <text evidence="2">The sequence shown here is derived from an EMBL/GenBank/DDBJ whole genome shotgun (WGS) entry which is preliminary data.</text>
</comment>
<keyword evidence="3" id="KW-1185">Reference proteome</keyword>
<protein>
    <submittedName>
        <fullName evidence="2">Uncharacterized protein</fullName>
    </submittedName>
</protein>
<evidence type="ECO:0000256" key="1">
    <source>
        <dbReference type="ARBA" id="ARBA00006539"/>
    </source>
</evidence>
<organism evidence="2 3">
    <name type="scientific">Caldicellulosiruptor bescii</name>
    <name type="common">Anaerocellum thermophilum</name>
    <dbReference type="NCBI Taxonomy" id="31899"/>
    <lineage>
        <taxon>Bacteria</taxon>
        <taxon>Bacillati</taxon>
        <taxon>Bacillota</taxon>
        <taxon>Bacillota incertae sedis</taxon>
        <taxon>Caldicellulosiruptorales</taxon>
        <taxon>Caldicellulosiruptoraceae</taxon>
        <taxon>Caldicellulosiruptor</taxon>
    </lineage>
</organism>
<proteinExistence type="inferred from homology"/>
<evidence type="ECO:0000313" key="3">
    <source>
        <dbReference type="Proteomes" id="UP000196803"/>
    </source>
</evidence>
<accession>A0ABY1SC05</accession>
<gene>
    <name evidence="2" type="ORF">SAMN05216240_2592</name>
</gene>
<dbReference type="Pfam" id="PF06782">
    <property type="entry name" value="UPF0236"/>
    <property type="match status" value="1"/>
</dbReference>
<dbReference type="InterPro" id="IPR009620">
    <property type="entry name" value="UPF0236"/>
</dbReference>
<reference evidence="2 3" key="1">
    <citation type="submission" date="2017-05" db="EMBL/GenBank/DDBJ databases">
        <authorList>
            <person name="Varghese N."/>
            <person name="Submissions S."/>
        </authorList>
    </citation>
    <scope>NUCLEOTIDE SEQUENCE [LARGE SCALE GENOMIC DNA]</scope>
    <source>
        <strain evidence="2 3">MACB1020</strain>
    </source>
</reference>
<comment type="similarity">
    <text evidence="1">Belongs to the UPF0236 family.</text>
</comment>
<dbReference type="EMBL" id="FXXC01000001">
    <property type="protein sequence ID" value="SMR95387.1"/>
    <property type="molecule type" value="Genomic_DNA"/>
</dbReference>
<dbReference type="Proteomes" id="UP000196803">
    <property type="component" value="Unassembled WGS sequence"/>
</dbReference>
<name>A0ABY1SC05_CALBS</name>
<evidence type="ECO:0000313" key="2">
    <source>
        <dbReference type="EMBL" id="SMR95387.1"/>
    </source>
</evidence>